<sequence>MHLLLPLILSALCFSLVSANTEIVNFDVSDAVGRNLSFTEEWYDIALCPSLKPLHNLTRRPVFSPQENEGRFDIVPAPLGTLMKHVCAGPEDLLSRTPQCPHEIWLKLDLDQDRWISFSKFTLRISWPASSPADFSINIYNPEQVATRFQVSSTPNPSAPDRNTRTKYARIRLVDTGVRTPMQHSFPPPPTIARVPFMVIVEPLYLGVIPASVLPVGTVLAPLLAVLFFVVPRVNSYIEGLASAIGKDLKAKTE</sequence>
<dbReference type="AlphaFoldDB" id="A0A8H5GQ56"/>
<keyword evidence="1" id="KW-1133">Transmembrane helix</keyword>
<accession>A0A8H5GQ56</accession>
<keyword evidence="2" id="KW-0732">Signal</keyword>
<feature type="signal peptide" evidence="2">
    <location>
        <begin position="1"/>
        <end position="19"/>
    </location>
</feature>
<name>A0A8H5GQ56_9AGAR</name>
<evidence type="ECO:0000256" key="2">
    <source>
        <dbReference type="SAM" id="SignalP"/>
    </source>
</evidence>
<evidence type="ECO:0000256" key="1">
    <source>
        <dbReference type="SAM" id="Phobius"/>
    </source>
</evidence>
<keyword evidence="4" id="KW-1185">Reference proteome</keyword>
<dbReference type="Proteomes" id="UP000559256">
    <property type="component" value="Unassembled WGS sequence"/>
</dbReference>
<protein>
    <submittedName>
        <fullName evidence="3">Uncharacterized protein</fullName>
    </submittedName>
</protein>
<keyword evidence="1" id="KW-0812">Transmembrane</keyword>
<gene>
    <name evidence="3" type="ORF">D9758_002952</name>
</gene>
<keyword evidence="1" id="KW-0472">Membrane</keyword>
<evidence type="ECO:0000313" key="3">
    <source>
        <dbReference type="EMBL" id="KAF5368845.1"/>
    </source>
</evidence>
<organism evidence="3 4">
    <name type="scientific">Tetrapyrgos nigripes</name>
    <dbReference type="NCBI Taxonomy" id="182062"/>
    <lineage>
        <taxon>Eukaryota</taxon>
        <taxon>Fungi</taxon>
        <taxon>Dikarya</taxon>
        <taxon>Basidiomycota</taxon>
        <taxon>Agaricomycotina</taxon>
        <taxon>Agaricomycetes</taxon>
        <taxon>Agaricomycetidae</taxon>
        <taxon>Agaricales</taxon>
        <taxon>Marasmiineae</taxon>
        <taxon>Marasmiaceae</taxon>
        <taxon>Tetrapyrgos</taxon>
    </lineage>
</organism>
<dbReference type="OrthoDB" id="3360032at2759"/>
<comment type="caution">
    <text evidence="3">The sequence shown here is derived from an EMBL/GenBank/DDBJ whole genome shotgun (WGS) entry which is preliminary data.</text>
</comment>
<evidence type="ECO:0000313" key="4">
    <source>
        <dbReference type="Proteomes" id="UP000559256"/>
    </source>
</evidence>
<feature type="transmembrane region" description="Helical" evidence="1">
    <location>
        <begin position="204"/>
        <end position="231"/>
    </location>
</feature>
<proteinExistence type="predicted"/>
<reference evidence="3 4" key="1">
    <citation type="journal article" date="2020" name="ISME J.">
        <title>Uncovering the hidden diversity of litter-decomposition mechanisms in mushroom-forming fungi.</title>
        <authorList>
            <person name="Floudas D."/>
            <person name="Bentzer J."/>
            <person name="Ahren D."/>
            <person name="Johansson T."/>
            <person name="Persson P."/>
            <person name="Tunlid A."/>
        </authorList>
    </citation>
    <scope>NUCLEOTIDE SEQUENCE [LARGE SCALE GENOMIC DNA]</scope>
    <source>
        <strain evidence="3 4">CBS 291.85</strain>
    </source>
</reference>
<dbReference type="EMBL" id="JAACJM010000014">
    <property type="protein sequence ID" value="KAF5368845.1"/>
    <property type="molecule type" value="Genomic_DNA"/>
</dbReference>
<feature type="chain" id="PRO_5034188329" evidence="2">
    <location>
        <begin position="20"/>
        <end position="254"/>
    </location>
</feature>